<sequence length="167" mass="19251">MMHIVEKFMFCGNLEVVGLIVGCLGLSSNILLLMSLIYWAYESTNLCNGIGILNNEGCLIFISVYRVVIYVLLIANVYGIYAYKNFILGIKKKCHKMLKPILILYIVGLYSNFYILLISKEHPVIITLGLIFLFFQFYFFIVIISLNMKFRKQSSENDRVPMVHIDV</sequence>
<reference evidence="2" key="1">
    <citation type="submission" date="2021-03" db="EMBL/GenBank/DDBJ databases">
        <title>Chromosome level genome of the anhydrobiotic midge Polypedilum vanderplanki.</title>
        <authorList>
            <person name="Yoshida Y."/>
            <person name="Kikawada T."/>
            <person name="Gusev O."/>
        </authorList>
    </citation>
    <scope>NUCLEOTIDE SEQUENCE</scope>
    <source>
        <strain evidence="2">NIAS01</strain>
        <tissue evidence="2">Whole body or cell culture</tissue>
    </source>
</reference>
<dbReference type="EMBL" id="JADBJN010000004">
    <property type="protein sequence ID" value="KAG5669025.1"/>
    <property type="molecule type" value="Genomic_DNA"/>
</dbReference>
<feature type="transmembrane region" description="Helical" evidence="1">
    <location>
        <begin position="101"/>
        <end position="118"/>
    </location>
</feature>
<evidence type="ECO:0000313" key="3">
    <source>
        <dbReference type="Proteomes" id="UP001107558"/>
    </source>
</evidence>
<protein>
    <submittedName>
        <fullName evidence="2">Uncharacterized protein</fullName>
    </submittedName>
</protein>
<name>A0A9J6BGL2_POLVA</name>
<evidence type="ECO:0000313" key="2">
    <source>
        <dbReference type="EMBL" id="KAG5669025.1"/>
    </source>
</evidence>
<comment type="caution">
    <text evidence="2">The sequence shown here is derived from an EMBL/GenBank/DDBJ whole genome shotgun (WGS) entry which is preliminary data.</text>
</comment>
<accession>A0A9J6BGL2</accession>
<dbReference type="Proteomes" id="UP001107558">
    <property type="component" value="Chromosome 4"/>
</dbReference>
<dbReference type="AlphaFoldDB" id="A0A9J6BGL2"/>
<feature type="transmembrane region" description="Helical" evidence="1">
    <location>
        <begin position="59"/>
        <end position="81"/>
    </location>
</feature>
<organism evidence="2 3">
    <name type="scientific">Polypedilum vanderplanki</name>
    <name type="common">Sleeping chironomid midge</name>
    <dbReference type="NCBI Taxonomy" id="319348"/>
    <lineage>
        <taxon>Eukaryota</taxon>
        <taxon>Metazoa</taxon>
        <taxon>Ecdysozoa</taxon>
        <taxon>Arthropoda</taxon>
        <taxon>Hexapoda</taxon>
        <taxon>Insecta</taxon>
        <taxon>Pterygota</taxon>
        <taxon>Neoptera</taxon>
        <taxon>Endopterygota</taxon>
        <taxon>Diptera</taxon>
        <taxon>Nematocera</taxon>
        <taxon>Chironomoidea</taxon>
        <taxon>Chironomidae</taxon>
        <taxon>Chironominae</taxon>
        <taxon>Polypedilum</taxon>
        <taxon>Polypedilum</taxon>
    </lineage>
</organism>
<keyword evidence="1" id="KW-0472">Membrane</keyword>
<proteinExistence type="predicted"/>
<keyword evidence="1" id="KW-0812">Transmembrane</keyword>
<keyword evidence="3" id="KW-1185">Reference proteome</keyword>
<evidence type="ECO:0000256" key="1">
    <source>
        <dbReference type="SAM" id="Phobius"/>
    </source>
</evidence>
<feature type="transmembrane region" description="Helical" evidence="1">
    <location>
        <begin position="12"/>
        <end position="39"/>
    </location>
</feature>
<feature type="transmembrane region" description="Helical" evidence="1">
    <location>
        <begin position="124"/>
        <end position="146"/>
    </location>
</feature>
<keyword evidence="1" id="KW-1133">Transmembrane helix</keyword>
<gene>
    <name evidence="2" type="ORF">PVAND_016927</name>
</gene>